<sequence length="255" mass="27884">MHILLTNDDGIDSPGLRANYDALVKIPGVQVSVIAPDRNWSVSGHNKTMDRPLRVREVKWWGGEGVAFSTDGTPADCVSIASLGFLETPPDLLVSGINTGPNLGDDVTYSGTVAAAMEAHIAGFAAIAVSLDAYSNWHFETASNFIADLVRRFQSGALKLQPDNFWNINVPNLLPEQIKGVTLTRQGRRIYTDELHKRTDPRGSAYYWIGGERPGGIPGEGTDIEAITQGKISITPLMLDLTNYKLLEEMQGWEF</sequence>
<dbReference type="GO" id="GO:0004309">
    <property type="term" value="F:exopolyphosphatase activity"/>
    <property type="evidence" value="ECO:0007669"/>
    <property type="project" value="TreeGrafter"/>
</dbReference>
<evidence type="ECO:0000256" key="4">
    <source>
        <dbReference type="ARBA" id="ARBA00011062"/>
    </source>
</evidence>
<evidence type="ECO:0000256" key="6">
    <source>
        <dbReference type="ARBA" id="ARBA00022723"/>
    </source>
</evidence>
<evidence type="ECO:0000256" key="2">
    <source>
        <dbReference type="ARBA" id="ARBA00001946"/>
    </source>
</evidence>
<evidence type="ECO:0000313" key="11">
    <source>
        <dbReference type="EMBL" id="NWJ46185.1"/>
    </source>
</evidence>
<dbReference type="GO" id="GO:0000166">
    <property type="term" value="F:nucleotide binding"/>
    <property type="evidence" value="ECO:0007669"/>
    <property type="project" value="UniProtKB-KW"/>
</dbReference>
<evidence type="ECO:0000313" key="12">
    <source>
        <dbReference type="EMBL" id="WJW65562.1"/>
    </source>
</evidence>
<dbReference type="GO" id="GO:0005737">
    <property type="term" value="C:cytoplasm"/>
    <property type="evidence" value="ECO:0007669"/>
    <property type="project" value="UniProtKB-SubCell"/>
</dbReference>
<keyword evidence="7 9" id="KW-0547">Nucleotide-binding</keyword>
<dbReference type="EMBL" id="JACATZ010000001">
    <property type="protein sequence ID" value="NWJ46185.1"/>
    <property type="molecule type" value="Genomic_DNA"/>
</dbReference>
<dbReference type="Proteomes" id="UP001431572">
    <property type="component" value="Chromosome 1"/>
</dbReference>
<protein>
    <recommendedName>
        <fullName evidence="9">5'-nucleotidase SurE</fullName>
        <ecNumber evidence="9">3.1.3.5</ecNumber>
    </recommendedName>
    <alternativeName>
        <fullName evidence="9">Nucleoside 5'-monophosphate phosphohydrolase</fullName>
    </alternativeName>
</protein>
<dbReference type="FunFam" id="3.40.1210.10:FF:000001">
    <property type="entry name" value="5'/3'-nucleotidase SurE"/>
    <property type="match status" value="1"/>
</dbReference>
<dbReference type="InterPro" id="IPR036523">
    <property type="entry name" value="SurE-like_sf"/>
</dbReference>
<evidence type="ECO:0000259" key="10">
    <source>
        <dbReference type="Pfam" id="PF01975"/>
    </source>
</evidence>
<dbReference type="AlphaFoldDB" id="A0A8T7M3K5"/>
<dbReference type="InterPro" id="IPR030048">
    <property type="entry name" value="SurE"/>
</dbReference>
<comment type="similarity">
    <text evidence="4 9">Belongs to the SurE nucleotidase family.</text>
</comment>
<dbReference type="EMBL" id="CP128399">
    <property type="protein sequence ID" value="WJW65562.1"/>
    <property type="molecule type" value="Genomic_DNA"/>
</dbReference>
<gene>
    <name evidence="9 11" type="primary">surE</name>
    <name evidence="11" type="ORF">HXX08_09925</name>
    <name evidence="12" type="ORF">OZ401_001329</name>
</gene>
<evidence type="ECO:0000313" key="13">
    <source>
        <dbReference type="Proteomes" id="UP000521676"/>
    </source>
</evidence>
<comment type="function">
    <text evidence="9">Nucleotidase that shows phosphatase activity on nucleoside 5'-monophosphates.</text>
</comment>
<comment type="cofactor">
    <cofactor evidence="9">
        <name>a divalent metal cation</name>
        <dbReference type="ChEBI" id="CHEBI:60240"/>
    </cofactor>
    <text evidence="9">Binds 1 divalent metal cation per subunit.</text>
</comment>
<dbReference type="GO" id="GO:0008254">
    <property type="term" value="F:3'-nucleotidase activity"/>
    <property type="evidence" value="ECO:0007669"/>
    <property type="project" value="TreeGrafter"/>
</dbReference>
<name>A0A8T7M3K5_9CHLR</name>
<feature type="binding site" evidence="9">
    <location>
        <position position="9"/>
    </location>
    <ligand>
        <name>a divalent metal cation</name>
        <dbReference type="ChEBI" id="CHEBI:60240"/>
    </ligand>
</feature>
<evidence type="ECO:0000256" key="5">
    <source>
        <dbReference type="ARBA" id="ARBA00022490"/>
    </source>
</evidence>
<dbReference type="NCBIfam" id="NF001490">
    <property type="entry name" value="PRK00346.1-4"/>
    <property type="match status" value="1"/>
</dbReference>
<feature type="binding site" evidence="9">
    <location>
        <position position="8"/>
    </location>
    <ligand>
        <name>a divalent metal cation</name>
        <dbReference type="ChEBI" id="CHEBI:60240"/>
    </ligand>
</feature>
<feature type="domain" description="Survival protein SurE-like phosphatase/nucleotidase" evidence="10">
    <location>
        <begin position="3"/>
        <end position="192"/>
    </location>
</feature>
<comment type="subcellular location">
    <subcellularLocation>
        <location evidence="3 9">Cytoplasm</location>
    </subcellularLocation>
</comment>
<dbReference type="PANTHER" id="PTHR30457:SF12">
    <property type="entry name" value="5'_3'-NUCLEOTIDASE SURE"/>
    <property type="match status" value="1"/>
</dbReference>
<dbReference type="EC" id="3.1.3.5" evidence="9"/>
<dbReference type="RefSeq" id="WP_341467446.1">
    <property type="nucleotide sequence ID" value="NZ_CP128399.1"/>
</dbReference>
<evidence type="ECO:0000256" key="1">
    <source>
        <dbReference type="ARBA" id="ARBA00000815"/>
    </source>
</evidence>
<dbReference type="GO" id="GO:0008253">
    <property type="term" value="F:5'-nucleotidase activity"/>
    <property type="evidence" value="ECO:0007669"/>
    <property type="project" value="UniProtKB-UniRule"/>
</dbReference>
<dbReference type="Proteomes" id="UP000521676">
    <property type="component" value="Unassembled WGS sequence"/>
</dbReference>
<comment type="cofactor">
    <cofactor evidence="2">
        <name>Mg(2+)</name>
        <dbReference type="ChEBI" id="CHEBI:18420"/>
    </cofactor>
</comment>
<accession>A0A8T7M3K5</accession>
<evidence type="ECO:0000256" key="3">
    <source>
        <dbReference type="ARBA" id="ARBA00004496"/>
    </source>
</evidence>
<dbReference type="InterPro" id="IPR002828">
    <property type="entry name" value="SurE-like_Pase/nucleotidase"/>
</dbReference>
<dbReference type="Gene3D" id="3.40.1210.10">
    <property type="entry name" value="Survival protein SurE-like phosphatase/nucleotidase"/>
    <property type="match status" value="1"/>
</dbReference>
<dbReference type="HAMAP" id="MF_00060">
    <property type="entry name" value="SurE"/>
    <property type="match status" value="1"/>
</dbReference>
<dbReference type="PANTHER" id="PTHR30457">
    <property type="entry name" value="5'-NUCLEOTIDASE SURE"/>
    <property type="match status" value="1"/>
</dbReference>
<feature type="binding site" evidence="9">
    <location>
        <position position="41"/>
    </location>
    <ligand>
        <name>a divalent metal cation</name>
        <dbReference type="ChEBI" id="CHEBI:60240"/>
    </ligand>
</feature>
<proteinExistence type="inferred from homology"/>
<evidence type="ECO:0000256" key="9">
    <source>
        <dbReference type="HAMAP-Rule" id="MF_00060"/>
    </source>
</evidence>
<comment type="catalytic activity">
    <reaction evidence="1 9">
        <text>a ribonucleoside 5'-phosphate + H2O = a ribonucleoside + phosphate</text>
        <dbReference type="Rhea" id="RHEA:12484"/>
        <dbReference type="ChEBI" id="CHEBI:15377"/>
        <dbReference type="ChEBI" id="CHEBI:18254"/>
        <dbReference type="ChEBI" id="CHEBI:43474"/>
        <dbReference type="ChEBI" id="CHEBI:58043"/>
        <dbReference type="EC" id="3.1.3.5"/>
    </reaction>
</comment>
<reference evidence="11 13" key="1">
    <citation type="submission" date="2020-06" db="EMBL/GenBank/DDBJ databases">
        <title>Anoxygenic phototrophic Chloroflexota member uses a Type I reaction center.</title>
        <authorList>
            <person name="Tsuji J.M."/>
            <person name="Shaw N.A."/>
            <person name="Nagashima S."/>
            <person name="Venkiteswaran J."/>
            <person name="Schiff S.L."/>
            <person name="Hanada S."/>
            <person name="Tank M."/>
            <person name="Neufeld J.D."/>
        </authorList>
    </citation>
    <scope>NUCLEOTIDE SEQUENCE [LARGE SCALE GENOMIC DNA]</scope>
    <source>
        <strain evidence="11">L227-S17</strain>
    </source>
</reference>
<keyword evidence="8 9" id="KW-0378">Hydrolase</keyword>
<keyword evidence="14" id="KW-1185">Reference proteome</keyword>
<dbReference type="SUPFAM" id="SSF64167">
    <property type="entry name" value="SurE-like"/>
    <property type="match status" value="1"/>
</dbReference>
<keyword evidence="5 9" id="KW-0963">Cytoplasm</keyword>
<reference evidence="12" key="2">
    <citation type="journal article" date="2024" name="Nature">
        <title>Anoxygenic phototroph of the Chloroflexota uses a type I reaction centre.</title>
        <authorList>
            <person name="Tsuji J.M."/>
            <person name="Shaw N.A."/>
            <person name="Nagashima S."/>
            <person name="Venkiteswaran J.J."/>
            <person name="Schiff S.L."/>
            <person name="Watanabe T."/>
            <person name="Fukui M."/>
            <person name="Hanada S."/>
            <person name="Tank M."/>
            <person name="Neufeld J.D."/>
        </authorList>
    </citation>
    <scope>NUCLEOTIDE SEQUENCE</scope>
    <source>
        <strain evidence="12">L227-S17</strain>
    </source>
</reference>
<organism evidence="11 13">
    <name type="scientific">Candidatus Chlorohelix allophototropha</name>
    <dbReference type="NCBI Taxonomy" id="3003348"/>
    <lineage>
        <taxon>Bacteria</taxon>
        <taxon>Bacillati</taxon>
        <taxon>Chloroflexota</taxon>
        <taxon>Chloroflexia</taxon>
        <taxon>Candidatus Chloroheliales</taxon>
        <taxon>Candidatus Chloroheliaceae</taxon>
        <taxon>Candidatus Chlorohelix</taxon>
    </lineage>
</organism>
<evidence type="ECO:0000256" key="7">
    <source>
        <dbReference type="ARBA" id="ARBA00022741"/>
    </source>
</evidence>
<dbReference type="NCBIfam" id="TIGR00087">
    <property type="entry name" value="surE"/>
    <property type="match status" value="1"/>
</dbReference>
<evidence type="ECO:0000256" key="8">
    <source>
        <dbReference type="ARBA" id="ARBA00022801"/>
    </source>
</evidence>
<feature type="binding site" evidence="9">
    <location>
        <position position="98"/>
    </location>
    <ligand>
        <name>a divalent metal cation</name>
        <dbReference type="ChEBI" id="CHEBI:60240"/>
    </ligand>
</feature>
<dbReference type="Pfam" id="PF01975">
    <property type="entry name" value="SurE"/>
    <property type="match status" value="1"/>
</dbReference>
<evidence type="ECO:0000313" key="14">
    <source>
        <dbReference type="Proteomes" id="UP001431572"/>
    </source>
</evidence>
<keyword evidence="6 9" id="KW-0479">Metal-binding</keyword>
<dbReference type="GO" id="GO:0046872">
    <property type="term" value="F:metal ion binding"/>
    <property type="evidence" value="ECO:0007669"/>
    <property type="project" value="UniProtKB-UniRule"/>
</dbReference>